<dbReference type="SMART" id="SM00256">
    <property type="entry name" value="FBOX"/>
    <property type="match status" value="1"/>
</dbReference>
<proteinExistence type="predicted"/>
<dbReference type="InterPro" id="IPR036047">
    <property type="entry name" value="F-box-like_dom_sf"/>
</dbReference>
<keyword evidence="1" id="KW-0472">Membrane</keyword>
<organism evidence="3 4">
    <name type="scientific">Klebsormidium nitens</name>
    <name type="common">Green alga</name>
    <name type="synonym">Ulothrix nitens</name>
    <dbReference type="NCBI Taxonomy" id="105231"/>
    <lineage>
        <taxon>Eukaryota</taxon>
        <taxon>Viridiplantae</taxon>
        <taxon>Streptophyta</taxon>
        <taxon>Klebsormidiophyceae</taxon>
        <taxon>Klebsormidiales</taxon>
        <taxon>Klebsormidiaceae</taxon>
        <taxon>Klebsormidium</taxon>
    </lineage>
</organism>
<dbReference type="AlphaFoldDB" id="A0A1Y1IJ06"/>
<sequence>MAAPAGGNGGAGDTGIAGANFPYAVLPSILKDLDVFELSRVRLVNKGFYEAASSQALWANFPLRFTRKLPGGGVDRSVVKRLTDAQFLELDQRAGSGRRTRTRVIDLAGCCKLTNASLEAILERIDKHASPPSKIDISRCRVTSAEFVHLLTRLDQKLEAPWDKSRTNLSFNNIKAIYAENLTYLSQFDLTRAGGQVAVYSHLCATCGAKADDLGLCGRCRRIELCRECKGVLCKRCKVNALCPQVCSRTGDHLERTHCRPCARAFRRQFLCSMCFGALGVVMIAIFLAIMVRVPS</sequence>
<dbReference type="InterPro" id="IPR001810">
    <property type="entry name" value="F-box_dom"/>
</dbReference>
<protein>
    <recommendedName>
        <fullName evidence="2">F-box domain-containing protein</fullName>
    </recommendedName>
</protein>
<keyword evidence="4" id="KW-1185">Reference proteome</keyword>
<evidence type="ECO:0000259" key="2">
    <source>
        <dbReference type="PROSITE" id="PS50181"/>
    </source>
</evidence>
<dbReference type="Pfam" id="PF00646">
    <property type="entry name" value="F-box"/>
    <property type="match status" value="1"/>
</dbReference>
<evidence type="ECO:0000256" key="1">
    <source>
        <dbReference type="SAM" id="Phobius"/>
    </source>
</evidence>
<dbReference type="EMBL" id="DF237547">
    <property type="protein sequence ID" value="GAQ90092.1"/>
    <property type="molecule type" value="Genomic_DNA"/>
</dbReference>
<dbReference type="Gene3D" id="3.80.10.10">
    <property type="entry name" value="Ribonuclease Inhibitor"/>
    <property type="match status" value="1"/>
</dbReference>
<keyword evidence="1" id="KW-1133">Transmembrane helix</keyword>
<reference evidence="3 4" key="1">
    <citation type="journal article" date="2014" name="Nat. Commun.">
        <title>Klebsormidium flaccidum genome reveals primary factors for plant terrestrial adaptation.</title>
        <authorList>
            <person name="Hori K."/>
            <person name="Maruyama F."/>
            <person name="Fujisawa T."/>
            <person name="Togashi T."/>
            <person name="Yamamoto N."/>
            <person name="Seo M."/>
            <person name="Sato S."/>
            <person name="Yamada T."/>
            <person name="Mori H."/>
            <person name="Tajima N."/>
            <person name="Moriyama T."/>
            <person name="Ikeuchi M."/>
            <person name="Watanabe M."/>
            <person name="Wada H."/>
            <person name="Kobayashi K."/>
            <person name="Saito M."/>
            <person name="Masuda T."/>
            <person name="Sasaki-Sekimoto Y."/>
            <person name="Mashiguchi K."/>
            <person name="Awai K."/>
            <person name="Shimojima M."/>
            <person name="Masuda S."/>
            <person name="Iwai M."/>
            <person name="Nobusawa T."/>
            <person name="Narise T."/>
            <person name="Kondo S."/>
            <person name="Saito H."/>
            <person name="Sato R."/>
            <person name="Murakawa M."/>
            <person name="Ihara Y."/>
            <person name="Oshima-Yamada Y."/>
            <person name="Ohtaka K."/>
            <person name="Satoh M."/>
            <person name="Sonobe K."/>
            <person name="Ishii M."/>
            <person name="Ohtani R."/>
            <person name="Kanamori-Sato M."/>
            <person name="Honoki R."/>
            <person name="Miyazaki D."/>
            <person name="Mochizuki H."/>
            <person name="Umetsu J."/>
            <person name="Higashi K."/>
            <person name="Shibata D."/>
            <person name="Kamiya Y."/>
            <person name="Sato N."/>
            <person name="Nakamura Y."/>
            <person name="Tabata S."/>
            <person name="Ida S."/>
            <person name="Kurokawa K."/>
            <person name="Ohta H."/>
        </authorList>
    </citation>
    <scope>NUCLEOTIDE SEQUENCE [LARGE SCALE GENOMIC DNA]</scope>
    <source>
        <strain evidence="3 4">NIES-2285</strain>
    </source>
</reference>
<dbReference type="SUPFAM" id="SSF81383">
    <property type="entry name" value="F-box domain"/>
    <property type="match status" value="1"/>
</dbReference>
<keyword evidence="1" id="KW-0812">Transmembrane</keyword>
<dbReference type="PROSITE" id="PS50181">
    <property type="entry name" value="FBOX"/>
    <property type="match status" value="1"/>
</dbReference>
<dbReference type="Proteomes" id="UP000054558">
    <property type="component" value="Unassembled WGS sequence"/>
</dbReference>
<accession>A0A1Y1IJ06</accession>
<feature type="domain" description="F-box" evidence="2">
    <location>
        <begin position="15"/>
        <end position="61"/>
    </location>
</feature>
<evidence type="ECO:0000313" key="4">
    <source>
        <dbReference type="Proteomes" id="UP000054558"/>
    </source>
</evidence>
<name>A0A1Y1IJ06_KLENI</name>
<feature type="transmembrane region" description="Helical" evidence="1">
    <location>
        <begin position="270"/>
        <end position="292"/>
    </location>
</feature>
<dbReference type="InterPro" id="IPR032675">
    <property type="entry name" value="LRR_dom_sf"/>
</dbReference>
<gene>
    <name evidence="3" type="ORF">KFL_005980070</name>
</gene>
<evidence type="ECO:0000313" key="3">
    <source>
        <dbReference type="EMBL" id="GAQ90092.1"/>
    </source>
</evidence>